<dbReference type="STRING" id="94869.SAMN04488529_1281"/>
<feature type="transmembrane region" description="Helical" evidence="1">
    <location>
        <begin position="33"/>
        <end position="53"/>
    </location>
</feature>
<feature type="transmembrane region" description="Helical" evidence="1">
    <location>
        <begin position="258"/>
        <end position="281"/>
    </location>
</feature>
<keyword evidence="1" id="KW-0472">Membrane</keyword>
<feature type="transmembrane region" description="Helical" evidence="1">
    <location>
        <begin position="423"/>
        <end position="446"/>
    </location>
</feature>
<feature type="transmembrane region" description="Helical" evidence="1">
    <location>
        <begin position="452"/>
        <end position="476"/>
    </location>
</feature>
<feature type="transmembrane region" description="Helical" evidence="1">
    <location>
        <begin position="73"/>
        <end position="97"/>
    </location>
</feature>
<sequence>MSNVIRLTKLFLKDGFGNKENQSTKERGNYKKILLGIFIFICLIPLMGTISFGTKEIYGILKPMGQESLIVGALVMSTFSVVLIFGMLISISVLYFSSDIESILHLPLKVREIVSAKFITILTHEYAFVLFITGTIGGTYGYLESAGPIYWIKLIVVTIILPIMPLSIACILCIFLMKFNFITRNKDRFNMLIGIVGMGLAIVFNIGLQKMTRLPKDELMERLGNGDSLASTLFNNPLIKAPMNFLSQNDIGSSSMNFMFFVVFTIGIFFIYIIIAEAFYLKSAMSISSSSSKRKKISEVDLSKQSEKKSQIIAYMMKEIKLLLRTPAFFMNCVLVEILLPVFLLIPAIANGTDITAIKENLSKAREFVSSNASETVALFAIATFVITIFVAGSAIVSGTSITREGGSFYVNKFLPISAKHQIIGKLLSGVLINSIVLVYIIIINLVLGTPIINFVVSITTCILTIILINITQILFDIIKPKLNWTNEYKAVKQNLMVFIMMMFNFGVAGAVGVITLINFKNIGGNGLIITSSIIAILVIIIAIMYNVVMSYGIKKYEKI</sequence>
<feature type="transmembrane region" description="Helical" evidence="1">
    <location>
        <begin position="149"/>
        <end position="177"/>
    </location>
</feature>
<dbReference type="EMBL" id="FNJM01000028">
    <property type="protein sequence ID" value="SDP84842.1"/>
    <property type="molecule type" value="Genomic_DNA"/>
</dbReference>
<proteinExistence type="predicted"/>
<dbReference type="OrthoDB" id="138672at2"/>
<keyword evidence="1" id="KW-1133">Transmembrane helix</keyword>
<feature type="transmembrane region" description="Helical" evidence="1">
    <location>
        <begin position="496"/>
        <end position="520"/>
    </location>
</feature>
<keyword evidence="1" id="KW-0812">Transmembrane</keyword>
<evidence type="ECO:0000313" key="2">
    <source>
        <dbReference type="EMBL" id="SDP84842.1"/>
    </source>
</evidence>
<feature type="transmembrane region" description="Helical" evidence="1">
    <location>
        <begin position="328"/>
        <end position="350"/>
    </location>
</feature>
<evidence type="ECO:0000313" key="3">
    <source>
        <dbReference type="Proteomes" id="UP000198597"/>
    </source>
</evidence>
<feature type="transmembrane region" description="Helical" evidence="1">
    <location>
        <begin position="526"/>
        <end position="549"/>
    </location>
</feature>
<keyword evidence="3" id="KW-1185">Reference proteome</keyword>
<dbReference type="Pfam" id="PF16949">
    <property type="entry name" value="ABC_tran_2"/>
    <property type="match status" value="1"/>
</dbReference>
<feature type="transmembrane region" description="Helical" evidence="1">
    <location>
        <begin position="118"/>
        <end position="143"/>
    </location>
</feature>
<dbReference type="InterPro" id="IPR031599">
    <property type="entry name" value="ABC_tran_2"/>
</dbReference>
<feature type="transmembrane region" description="Helical" evidence="1">
    <location>
        <begin position="189"/>
        <end position="208"/>
    </location>
</feature>
<feature type="transmembrane region" description="Helical" evidence="1">
    <location>
        <begin position="377"/>
        <end position="402"/>
    </location>
</feature>
<organism evidence="2 3">
    <name type="scientific">Clostridium gasigenes</name>
    <dbReference type="NCBI Taxonomy" id="94869"/>
    <lineage>
        <taxon>Bacteria</taxon>
        <taxon>Bacillati</taxon>
        <taxon>Bacillota</taxon>
        <taxon>Clostridia</taxon>
        <taxon>Eubacteriales</taxon>
        <taxon>Clostridiaceae</taxon>
        <taxon>Clostridium</taxon>
    </lineage>
</organism>
<name>A0A1H0W2B2_9CLOT</name>
<evidence type="ECO:0000256" key="1">
    <source>
        <dbReference type="SAM" id="Phobius"/>
    </source>
</evidence>
<protein>
    <submittedName>
        <fullName evidence="2">ABC-2 type transport system permease protein</fullName>
    </submittedName>
</protein>
<gene>
    <name evidence="2" type="ORF">SAMN04488529_1281</name>
</gene>
<dbReference type="AlphaFoldDB" id="A0A1H0W2B2"/>
<dbReference type="Proteomes" id="UP000198597">
    <property type="component" value="Unassembled WGS sequence"/>
</dbReference>
<reference evidence="2 3" key="1">
    <citation type="submission" date="2016-10" db="EMBL/GenBank/DDBJ databases">
        <authorList>
            <person name="de Groot N.N."/>
        </authorList>
    </citation>
    <scope>NUCLEOTIDE SEQUENCE [LARGE SCALE GENOMIC DNA]</scope>
    <source>
        <strain evidence="2 3">DSM 12272</strain>
    </source>
</reference>
<accession>A0A1H0W2B2</accession>
<dbReference type="RefSeq" id="WP_089973650.1">
    <property type="nucleotide sequence ID" value="NZ_FNJM01000028.1"/>
</dbReference>